<reference evidence="1" key="1">
    <citation type="submission" date="2021-03" db="EMBL/GenBank/DDBJ databases">
        <title>Draft genome sequence of rust myrtle Austropuccinia psidii MF-1, a brazilian biotype.</title>
        <authorList>
            <person name="Quecine M.C."/>
            <person name="Pachon D.M.R."/>
            <person name="Bonatelli M.L."/>
            <person name="Correr F.H."/>
            <person name="Franceschini L.M."/>
            <person name="Leite T.F."/>
            <person name="Margarido G.R.A."/>
            <person name="Almeida C.A."/>
            <person name="Ferrarezi J.A."/>
            <person name="Labate C.A."/>
        </authorList>
    </citation>
    <scope>NUCLEOTIDE SEQUENCE</scope>
    <source>
        <strain evidence="1">MF-1</strain>
    </source>
</reference>
<name>A0A9Q3BSC3_9BASI</name>
<dbReference type="AlphaFoldDB" id="A0A9Q3BSC3"/>
<dbReference type="Proteomes" id="UP000765509">
    <property type="component" value="Unassembled WGS sequence"/>
</dbReference>
<sequence>MRLEEHIHAPNSTLFNYSQAFLKQSSEFIKFVAITFIISTIKVLKMGPKTSLGLPFIKPGPLPQLCGRSPPLFLDQAMQSGLTGETPHISALDPLEPKKICY</sequence>
<evidence type="ECO:0000313" key="1">
    <source>
        <dbReference type="EMBL" id="MBW0470285.1"/>
    </source>
</evidence>
<accession>A0A9Q3BSC3</accession>
<comment type="caution">
    <text evidence="1">The sequence shown here is derived from an EMBL/GenBank/DDBJ whole genome shotgun (WGS) entry which is preliminary data.</text>
</comment>
<gene>
    <name evidence="1" type="ORF">O181_010000</name>
</gene>
<dbReference type="EMBL" id="AVOT02002418">
    <property type="protein sequence ID" value="MBW0470285.1"/>
    <property type="molecule type" value="Genomic_DNA"/>
</dbReference>
<keyword evidence="2" id="KW-1185">Reference proteome</keyword>
<protein>
    <submittedName>
        <fullName evidence="1">Uncharacterized protein</fullName>
    </submittedName>
</protein>
<evidence type="ECO:0000313" key="2">
    <source>
        <dbReference type="Proteomes" id="UP000765509"/>
    </source>
</evidence>
<proteinExistence type="predicted"/>
<organism evidence="1 2">
    <name type="scientific">Austropuccinia psidii MF-1</name>
    <dbReference type="NCBI Taxonomy" id="1389203"/>
    <lineage>
        <taxon>Eukaryota</taxon>
        <taxon>Fungi</taxon>
        <taxon>Dikarya</taxon>
        <taxon>Basidiomycota</taxon>
        <taxon>Pucciniomycotina</taxon>
        <taxon>Pucciniomycetes</taxon>
        <taxon>Pucciniales</taxon>
        <taxon>Sphaerophragmiaceae</taxon>
        <taxon>Austropuccinia</taxon>
    </lineage>
</organism>